<reference evidence="3 5" key="2">
    <citation type="submission" date="2019-11" db="EMBL/GenBank/DDBJ databases">
        <title>Draft genome sequences of five Paenibacillus species of dairy origin.</title>
        <authorList>
            <person name="Olajide A.M."/>
            <person name="Chen S."/>
            <person name="Lapointe G."/>
        </authorList>
    </citation>
    <scope>NUCLEOTIDE SEQUENCE [LARGE SCALE GENOMIC DNA]</scope>
    <source>
        <strain evidence="3 5">3CT49</strain>
    </source>
</reference>
<proteinExistence type="predicted"/>
<dbReference type="Pfam" id="PF22481">
    <property type="entry name" value="DUF6985"/>
    <property type="match status" value="1"/>
</dbReference>
<dbReference type="EMBL" id="WNZZ01000003">
    <property type="protein sequence ID" value="MUG21913.1"/>
    <property type="molecule type" value="Genomic_DNA"/>
</dbReference>
<dbReference type="GeneID" id="77011638"/>
<evidence type="ECO:0000313" key="4">
    <source>
        <dbReference type="Proteomes" id="UP000029278"/>
    </source>
</evidence>
<dbReference type="EMBL" id="JMQA01000018">
    <property type="protein sequence ID" value="KFN10530.1"/>
    <property type="molecule type" value="Genomic_DNA"/>
</dbReference>
<accession>A0A090ZJT7</accession>
<dbReference type="HOGENOM" id="CLU_1617363_0_0_9"/>
<dbReference type="STRING" id="44252.DJ90_887"/>
<dbReference type="AlphaFoldDB" id="A0A090ZJT7"/>
<evidence type="ECO:0000259" key="1">
    <source>
        <dbReference type="Pfam" id="PF22481"/>
    </source>
</evidence>
<reference evidence="2 4" key="1">
    <citation type="submission" date="2014-04" db="EMBL/GenBank/DDBJ databases">
        <authorList>
            <person name="Bishop-Lilly K.A."/>
            <person name="Broomall S.M."/>
            <person name="Chain P.S."/>
            <person name="Chertkov O."/>
            <person name="Coyne S.R."/>
            <person name="Daligault H.E."/>
            <person name="Davenport K.W."/>
            <person name="Erkkila T."/>
            <person name="Frey K.G."/>
            <person name="Gibbons H.S."/>
            <person name="Gu W."/>
            <person name="Jaissle J."/>
            <person name="Johnson S.L."/>
            <person name="Koroleva G.I."/>
            <person name="Ladner J.T."/>
            <person name="Lo C.-C."/>
            <person name="Minogue T.D."/>
            <person name="Munk C."/>
            <person name="Palacios G.F."/>
            <person name="Redden C.L."/>
            <person name="Rosenzweig C.N."/>
            <person name="Scholz M.B."/>
            <person name="Teshima H."/>
            <person name="Xu Y."/>
        </authorList>
    </citation>
    <scope>NUCLEOTIDE SEQUENCE [LARGE SCALE GENOMIC DNA]</scope>
    <source>
        <strain evidence="2 4">8244</strain>
    </source>
</reference>
<comment type="caution">
    <text evidence="2">The sequence shown here is derived from an EMBL/GenBank/DDBJ whole genome shotgun (WGS) entry which is preliminary data.</text>
</comment>
<protein>
    <recommendedName>
        <fullName evidence="1">DUF6985 domain-containing protein</fullName>
    </recommendedName>
</protein>
<sequence>MQGSMQGHKDTNAIDSHLIMSNNAMEELPQPFRFPYGAEGLLFLLESVLVIYNIKIQKGDFEVIIDDPIFGELEFNYIWSKDMTIDFLGKQTEIALIVDGDEDGKFGEEQYEVYTSLMRDWDNIQHRVLQPILDYYIERRQELGYDVGFNEGYVIEVGFQDVVM</sequence>
<dbReference type="PATRIC" id="fig|44252.3.peg.1345"/>
<evidence type="ECO:0000313" key="2">
    <source>
        <dbReference type="EMBL" id="KFN10530.1"/>
    </source>
</evidence>
<evidence type="ECO:0000313" key="3">
    <source>
        <dbReference type="EMBL" id="MUG21913.1"/>
    </source>
</evidence>
<dbReference type="Proteomes" id="UP000029278">
    <property type="component" value="Unassembled WGS sequence"/>
</dbReference>
<gene>
    <name evidence="2" type="ORF">DJ90_887</name>
    <name evidence="3" type="ORF">GNQ08_05655</name>
</gene>
<dbReference type="OrthoDB" id="3477708at2"/>
<name>A0A090ZJT7_PAEMA</name>
<dbReference type="Proteomes" id="UP000442469">
    <property type="component" value="Unassembled WGS sequence"/>
</dbReference>
<keyword evidence="4" id="KW-1185">Reference proteome</keyword>
<feature type="domain" description="DUF6985" evidence="1">
    <location>
        <begin position="69"/>
        <end position="157"/>
    </location>
</feature>
<dbReference type="RefSeq" id="WP_127463412.1">
    <property type="nucleotide sequence ID" value="NZ_BOSD01000017.1"/>
</dbReference>
<organism evidence="2 4">
    <name type="scientific">Paenibacillus macerans</name>
    <name type="common">Bacillus macerans</name>
    <dbReference type="NCBI Taxonomy" id="44252"/>
    <lineage>
        <taxon>Bacteria</taxon>
        <taxon>Bacillati</taxon>
        <taxon>Bacillota</taxon>
        <taxon>Bacilli</taxon>
        <taxon>Bacillales</taxon>
        <taxon>Paenibacillaceae</taxon>
        <taxon>Paenibacillus</taxon>
    </lineage>
</organism>
<dbReference type="InterPro" id="IPR054254">
    <property type="entry name" value="DUF6985"/>
</dbReference>
<evidence type="ECO:0000313" key="5">
    <source>
        <dbReference type="Proteomes" id="UP000442469"/>
    </source>
</evidence>